<dbReference type="Proteomes" id="UP000219799">
    <property type="component" value="Chromosome 10"/>
</dbReference>
<evidence type="ECO:0000313" key="5">
    <source>
        <dbReference type="Proteomes" id="UP000219813"/>
    </source>
</evidence>
<gene>
    <name evidence="2" type="primary">PmlGA01_100020400</name>
    <name evidence="3" type="synonym">PmUG01_10029400</name>
    <name evidence="2" type="ORF">PMLGA01_100020400</name>
    <name evidence="3" type="ORF">PMUG01_10029400</name>
</gene>
<dbReference type="EMBL" id="LT594498">
    <property type="protein sequence ID" value="SBT71724.1"/>
    <property type="molecule type" value="Genomic_DNA"/>
</dbReference>
<protein>
    <submittedName>
        <fullName evidence="2">Uncharacterized protein</fullName>
    </submittedName>
</protein>
<keyword evidence="1" id="KW-1133">Transmembrane helix</keyword>
<accession>A0A1D3RI90</accession>
<evidence type="ECO:0000313" key="2">
    <source>
        <dbReference type="EMBL" id="SBT71724.1"/>
    </source>
</evidence>
<reference evidence="4 5" key="1">
    <citation type="submission" date="2016-06" db="EMBL/GenBank/DDBJ databases">
        <authorList>
            <consortium name="Pathogen Informatics"/>
        </authorList>
    </citation>
    <scope>NUCLEOTIDE SEQUENCE [LARGE SCALE GENOMIC DNA]</scope>
    <source>
        <strain evidence="2">PmlGA01</strain>
    </source>
</reference>
<dbReference type="OMA" id="QISFCGI"/>
<organism evidence="2 4">
    <name type="scientific">Plasmodium malariae</name>
    <dbReference type="NCBI Taxonomy" id="5858"/>
    <lineage>
        <taxon>Eukaryota</taxon>
        <taxon>Sar</taxon>
        <taxon>Alveolata</taxon>
        <taxon>Apicomplexa</taxon>
        <taxon>Aconoidasida</taxon>
        <taxon>Haemosporida</taxon>
        <taxon>Plasmodiidae</taxon>
        <taxon>Plasmodium</taxon>
        <taxon>Plasmodium (Plasmodium)</taxon>
    </lineage>
</organism>
<sequence length="142" mass="16552">MVLFSTMLISENASSTKNIEEKKKIENIMTVEEECIQCEINNKKKNWSNDKLVKELTQLNHDIICLNKYQHHPFKKSCQASFSFLKQGEKYYTSSEKLQKRNYRLIFENLKSSPSVQISLCGILMTIIVGLVDLKNRKFKSP</sequence>
<dbReference type="EMBL" id="LT594631">
    <property type="protein sequence ID" value="SCN44890.1"/>
    <property type="molecule type" value="Genomic_DNA"/>
</dbReference>
<keyword evidence="1" id="KW-0472">Membrane</keyword>
<evidence type="ECO:0000313" key="4">
    <source>
        <dbReference type="Proteomes" id="UP000219799"/>
    </source>
</evidence>
<accession>A0A1C3KDS4</accession>
<dbReference type="VEuPathDB" id="PlasmoDB:PmUG01_10029400"/>
<dbReference type="OrthoDB" id="379557at2759"/>
<keyword evidence="5" id="KW-1185">Reference proteome</keyword>
<dbReference type="AlphaFoldDB" id="A0A1C3KDS4"/>
<proteinExistence type="predicted"/>
<evidence type="ECO:0000313" key="3">
    <source>
        <dbReference type="EMBL" id="SCN44890.1"/>
    </source>
</evidence>
<keyword evidence="1" id="KW-0812">Transmembrane</keyword>
<evidence type="ECO:0000256" key="1">
    <source>
        <dbReference type="SAM" id="Phobius"/>
    </source>
</evidence>
<feature type="transmembrane region" description="Helical" evidence="1">
    <location>
        <begin position="116"/>
        <end position="134"/>
    </location>
</feature>
<name>A0A1C3KDS4_PLAMA</name>
<dbReference type="Proteomes" id="UP000219813">
    <property type="component" value="Chromosome 10"/>
</dbReference>